<dbReference type="EMBL" id="JACCAC010000001">
    <property type="protein sequence ID" value="NYG56905.1"/>
    <property type="molecule type" value="Genomic_DNA"/>
</dbReference>
<evidence type="ECO:0000256" key="4">
    <source>
        <dbReference type="ARBA" id="ARBA00023136"/>
    </source>
</evidence>
<evidence type="ECO:0000259" key="7">
    <source>
        <dbReference type="Pfam" id="PF13515"/>
    </source>
</evidence>
<sequence length="388" mass="40084">MAASGGPAGPGWAGPGGRPGARAGAHRLDAALARGRLSLRARRARLRSKAWQILQCSVAAAVAWFVARDLLGHPDPFFAPVAAFLGLGTSYGQRLRRVAEVTVGVAVGVLVGDLFVLWLGSGAWQIGLVVALALSVGFLLDAGQLLVNQAAVQGIIVATIVADPGEALVRWTDALVGGGVALVAATVVPAAPLRRPREQAAAVVGKVAGLLRAAADVVVAGEVEPALDLLADARSTDHLVRELQAAADEGLAVVASSPFRVRHGPTVRRVADLVTPLDRALRSTRVLTRQAAVTAYRHQRVPPSYAALLHDLADAAELVGEELRADRMAVAARGALLAVGRASAEVERTSDLSVEVVLAQVRSVVVDLLQVTGMGTLEATDALPPARA</sequence>
<proteinExistence type="predicted"/>
<evidence type="ECO:0000256" key="6">
    <source>
        <dbReference type="SAM" id="Phobius"/>
    </source>
</evidence>
<evidence type="ECO:0000256" key="2">
    <source>
        <dbReference type="ARBA" id="ARBA00022692"/>
    </source>
</evidence>
<dbReference type="Pfam" id="PF13515">
    <property type="entry name" value="FUSC_2"/>
    <property type="match status" value="1"/>
</dbReference>
<feature type="transmembrane region" description="Helical" evidence="6">
    <location>
        <begin position="174"/>
        <end position="193"/>
    </location>
</feature>
<accession>A0A7Y9RV58</accession>
<keyword evidence="4 6" id="KW-0472">Membrane</keyword>
<keyword evidence="3 6" id="KW-1133">Transmembrane helix</keyword>
<keyword evidence="9" id="KW-1185">Reference proteome</keyword>
<protein>
    <submittedName>
        <fullName evidence="8">Uncharacterized membrane protein YgaE (UPF0421/DUF939 family)</fullName>
    </submittedName>
</protein>
<evidence type="ECO:0000313" key="9">
    <source>
        <dbReference type="Proteomes" id="UP000544110"/>
    </source>
</evidence>
<evidence type="ECO:0000256" key="5">
    <source>
        <dbReference type="SAM" id="MobiDB-lite"/>
    </source>
</evidence>
<evidence type="ECO:0000256" key="3">
    <source>
        <dbReference type="ARBA" id="ARBA00022989"/>
    </source>
</evidence>
<keyword evidence="2 6" id="KW-0812">Transmembrane</keyword>
<dbReference type="AlphaFoldDB" id="A0A7Y9RV58"/>
<dbReference type="Proteomes" id="UP000544110">
    <property type="component" value="Unassembled WGS sequence"/>
</dbReference>
<dbReference type="InterPro" id="IPR049453">
    <property type="entry name" value="Memb_transporter_dom"/>
</dbReference>
<comment type="subcellular location">
    <subcellularLocation>
        <location evidence="1">Membrane</location>
        <topology evidence="1">Multi-pass membrane protein</topology>
    </subcellularLocation>
</comment>
<feature type="region of interest" description="Disordered" evidence="5">
    <location>
        <begin position="1"/>
        <end position="23"/>
    </location>
</feature>
<reference evidence="8 9" key="1">
    <citation type="submission" date="2020-07" db="EMBL/GenBank/DDBJ databases">
        <title>Sequencing the genomes of 1000 actinobacteria strains.</title>
        <authorList>
            <person name="Klenk H.-P."/>
        </authorList>
    </citation>
    <scope>NUCLEOTIDE SEQUENCE [LARGE SCALE GENOMIC DNA]</scope>
    <source>
        <strain evidence="8 9">DSM 24552</strain>
    </source>
</reference>
<evidence type="ECO:0000313" key="8">
    <source>
        <dbReference type="EMBL" id="NYG56905.1"/>
    </source>
</evidence>
<gene>
    <name evidence="8" type="ORF">BJ989_003209</name>
</gene>
<feature type="transmembrane region" description="Helical" evidence="6">
    <location>
        <begin position="123"/>
        <end position="140"/>
    </location>
</feature>
<name>A0A7Y9RV58_9ACTN</name>
<feature type="domain" description="Integral membrane bound transporter" evidence="7">
    <location>
        <begin position="63"/>
        <end position="183"/>
    </location>
</feature>
<dbReference type="RefSeq" id="WP_343049442.1">
    <property type="nucleotide sequence ID" value="NZ_JACCAC010000001.1"/>
</dbReference>
<comment type="caution">
    <text evidence="8">The sequence shown here is derived from an EMBL/GenBank/DDBJ whole genome shotgun (WGS) entry which is preliminary data.</text>
</comment>
<organism evidence="8 9">
    <name type="scientific">Nocardioides perillae</name>
    <dbReference type="NCBI Taxonomy" id="1119534"/>
    <lineage>
        <taxon>Bacteria</taxon>
        <taxon>Bacillati</taxon>
        <taxon>Actinomycetota</taxon>
        <taxon>Actinomycetes</taxon>
        <taxon>Propionibacteriales</taxon>
        <taxon>Nocardioidaceae</taxon>
        <taxon>Nocardioides</taxon>
    </lineage>
</organism>
<feature type="transmembrane region" description="Helical" evidence="6">
    <location>
        <begin position="98"/>
        <end position="117"/>
    </location>
</feature>
<feature type="transmembrane region" description="Helical" evidence="6">
    <location>
        <begin position="73"/>
        <end position="91"/>
    </location>
</feature>
<dbReference type="GO" id="GO:0016020">
    <property type="term" value="C:membrane"/>
    <property type="evidence" value="ECO:0007669"/>
    <property type="project" value="UniProtKB-SubCell"/>
</dbReference>
<feature type="transmembrane region" description="Helical" evidence="6">
    <location>
        <begin position="50"/>
        <end position="67"/>
    </location>
</feature>
<evidence type="ECO:0000256" key="1">
    <source>
        <dbReference type="ARBA" id="ARBA00004141"/>
    </source>
</evidence>
<feature type="compositionally biased region" description="Gly residues" evidence="5">
    <location>
        <begin position="1"/>
        <end position="19"/>
    </location>
</feature>